<keyword evidence="1 4" id="KW-0808">Transferase</keyword>
<dbReference type="InterPro" id="IPR001296">
    <property type="entry name" value="Glyco_trans_1"/>
</dbReference>
<dbReference type="GO" id="GO:0016757">
    <property type="term" value="F:glycosyltransferase activity"/>
    <property type="evidence" value="ECO:0007669"/>
    <property type="project" value="InterPro"/>
</dbReference>
<name>A0A4Z0KNV6_BREAU</name>
<protein>
    <submittedName>
        <fullName evidence="4">Glycosyltransferase</fullName>
    </submittedName>
</protein>
<evidence type="ECO:0000313" key="4">
    <source>
        <dbReference type="EMBL" id="TGD40662.1"/>
    </source>
</evidence>
<evidence type="ECO:0000256" key="2">
    <source>
        <dbReference type="SAM" id="MobiDB-lite"/>
    </source>
</evidence>
<dbReference type="RefSeq" id="WP_135446733.1">
    <property type="nucleotide sequence ID" value="NZ_RHFF01000001.1"/>
</dbReference>
<gene>
    <name evidence="4" type="ORF">EB834_01100</name>
</gene>
<feature type="region of interest" description="Disordered" evidence="2">
    <location>
        <begin position="1"/>
        <end position="25"/>
    </location>
</feature>
<proteinExistence type="predicted"/>
<feature type="domain" description="Glycosyl transferase family 1" evidence="3">
    <location>
        <begin position="313"/>
        <end position="454"/>
    </location>
</feature>
<dbReference type="PANTHER" id="PTHR12526">
    <property type="entry name" value="GLYCOSYLTRANSFERASE"/>
    <property type="match status" value="1"/>
</dbReference>
<dbReference type="Gene3D" id="3.40.50.2000">
    <property type="entry name" value="Glycogen Phosphorylase B"/>
    <property type="match status" value="3"/>
</dbReference>
<evidence type="ECO:0000313" key="5">
    <source>
        <dbReference type="Proteomes" id="UP000297736"/>
    </source>
</evidence>
<evidence type="ECO:0000259" key="3">
    <source>
        <dbReference type="Pfam" id="PF00534"/>
    </source>
</evidence>
<evidence type="ECO:0000256" key="1">
    <source>
        <dbReference type="ARBA" id="ARBA00022679"/>
    </source>
</evidence>
<dbReference type="AlphaFoldDB" id="A0A4Z0KNV6"/>
<dbReference type="SUPFAM" id="SSF53756">
    <property type="entry name" value="UDP-Glycosyltransferase/glycogen phosphorylase"/>
    <property type="match status" value="1"/>
</dbReference>
<comment type="caution">
    <text evidence="4">The sequence shown here is derived from an EMBL/GenBank/DDBJ whole genome shotgun (WGS) entry which is preliminary data.</text>
</comment>
<accession>A0A4Z0KNV6</accession>
<sequence>MSLIGRRSQAVTDARRCPDAAQPPLGTDEVHVYNVLWGIPEPMGGMTTAALRRVRSSQNYGRPLSQTVLTFSPRMDPDEIRSRLVSQGKMRDDVELVNIWQDLRSRTESELEALAGEPLRAPVPEEDGEVENITAFYDVFRSSRTGTVIRRNYRRADGSLLLTDVRDPKFGARFVLHSPSGTPMAEWRRPRDFYNAWISAYVTKEPAVVIVDDKKVSEFIHEISDRRFGLILFLHGTHLRHPWNGNHGQILPRRVETMRNFDRFDIVGVQTRQQADAIRAMGLSGDNIRLLTGELPAGSVLSDSPRQRPVHRAVMIANLIALKRVDHPIRAVAKLRDRGIDVSLTVLGEGPERQKLEKLIDALDVGDRVELPGYVTDVQERLKSTSFCMLTSASEGLPLSLMESMGAGCVPIVYDITYGPRDLIQQGVNGFITPRGDVDGLADQIEEFLSLPAEDVDPMRRSAMTTVERYLPDAGYQKWKTVLEDLQLAALPDEPDAPRLHAIVARSLKVQPTSRGIQLEIAVDQMGGSLAETLELIVAARGLNTFFVCRNPLISERRRGRRTTLTFDVDRESFSESAGRTFDVYLRKPRDLWTAKRRVRAPSRYRSIRAGDWEWFSTNRGNLSVRP</sequence>
<organism evidence="4 5">
    <name type="scientific">Brevibacterium aurantiacum</name>
    <dbReference type="NCBI Taxonomy" id="273384"/>
    <lineage>
        <taxon>Bacteria</taxon>
        <taxon>Bacillati</taxon>
        <taxon>Actinomycetota</taxon>
        <taxon>Actinomycetes</taxon>
        <taxon>Micrococcales</taxon>
        <taxon>Brevibacteriaceae</taxon>
        <taxon>Brevibacterium</taxon>
    </lineage>
</organism>
<dbReference type="Proteomes" id="UP000297736">
    <property type="component" value="Unassembled WGS sequence"/>
</dbReference>
<dbReference type="Pfam" id="PF00534">
    <property type="entry name" value="Glycos_transf_1"/>
    <property type="match status" value="1"/>
</dbReference>
<dbReference type="EMBL" id="RHFF01000001">
    <property type="protein sequence ID" value="TGD40662.1"/>
    <property type="molecule type" value="Genomic_DNA"/>
</dbReference>
<reference evidence="4 5" key="1">
    <citation type="submission" date="2018-10" db="EMBL/GenBank/DDBJ databases">
        <title>Brevibacterium genomes from Austrain hard cheese rinds.</title>
        <authorList>
            <person name="Anast J.M."/>
            <person name="Dzieciol M."/>
            <person name="Schultz D.L."/>
            <person name="Mann E."/>
            <person name="Wagner M."/>
            <person name="Schmitz-Esser S."/>
        </authorList>
    </citation>
    <scope>NUCLEOTIDE SEQUENCE [LARGE SCALE GENOMIC DNA]</scope>
    <source>
        <strain evidence="4 5">L261</strain>
    </source>
</reference>